<dbReference type="InterPro" id="IPR036236">
    <property type="entry name" value="Znf_C2H2_sf"/>
</dbReference>
<dbReference type="PANTHER" id="PTHR47257:SF1">
    <property type="entry name" value="PH-RESPONSE TRANSCRIPTION FACTOR PACC_RIM101"/>
    <property type="match status" value="1"/>
</dbReference>
<dbReference type="Gene3D" id="3.30.160.60">
    <property type="entry name" value="Classic Zinc Finger"/>
    <property type="match status" value="2"/>
</dbReference>
<proteinExistence type="inferred from homology"/>
<organism evidence="12 13">
    <name type="scientific">Exidia glandulosa HHB12029</name>
    <dbReference type="NCBI Taxonomy" id="1314781"/>
    <lineage>
        <taxon>Eukaryota</taxon>
        <taxon>Fungi</taxon>
        <taxon>Dikarya</taxon>
        <taxon>Basidiomycota</taxon>
        <taxon>Agaricomycotina</taxon>
        <taxon>Agaricomycetes</taxon>
        <taxon>Auriculariales</taxon>
        <taxon>Exidiaceae</taxon>
        <taxon>Exidia</taxon>
    </lineage>
</organism>
<evidence type="ECO:0000256" key="3">
    <source>
        <dbReference type="ARBA" id="ARBA00022723"/>
    </source>
</evidence>
<gene>
    <name evidence="12" type="ORF">EXIGLDRAFT_75564</name>
</gene>
<protein>
    <recommendedName>
        <fullName evidence="11">C2H2-type domain-containing protein</fullName>
    </recommendedName>
</protein>
<dbReference type="InParanoid" id="A0A165HS74"/>
<evidence type="ECO:0000256" key="2">
    <source>
        <dbReference type="ARBA" id="ARBA00022491"/>
    </source>
</evidence>
<evidence type="ECO:0000256" key="1">
    <source>
        <dbReference type="ARBA" id="ARBA00004123"/>
    </source>
</evidence>
<reference evidence="12 13" key="1">
    <citation type="journal article" date="2016" name="Mol. Biol. Evol.">
        <title>Comparative Genomics of Early-Diverging Mushroom-Forming Fungi Provides Insights into the Origins of Lignocellulose Decay Capabilities.</title>
        <authorList>
            <person name="Nagy L.G."/>
            <person name="Riley R."/>
            <person name="Tritt A."/>
            <person name="Adam C."/>
            <person name="Daum C."/>
            <person name="Floudas D."/>
            <person name="Sun H."/>
            <person name="Yadav J.S."/>
            <person name="Pangilinan J."/>
            <person name="Larsson K.H."/>
            <person name="Matsuura K."/>
            <person name="Barry K."/>
            <person name="Labutti K."/>
            <person name="Kuo R."/>
            <person name="Ohm R.A."/>
            <person name="Bhattacharya S.S."/>
            <person name="Shirouzu T."/>
            <person name="Yoshinaga Y."/>
            <person name="Martin F.M."/>
            <person name="Grigoriev I.V."/>
            <person name="Hibbett D.S."/>
        </authorList>
    </citation>
    <scope>NUCLEOTIDE SEQUENCE [LARGE SCALE GENOMIC DNA]</scope>
    <source>
        <strain evidence="12 13">HHB12029</strain>
    </source>
</reference>
<keyword evidence="7" id="KW-0539">Nucleus</keyword>
<evidence type="ECO:0000256" key="10">
    <source>
        <dbReference type="SAM" id="MobiDB-lite"/>
    </source>
</evidence>
<dbReference type="AlphaFoldDB" id="A0A165HS74"/>
<evidence type="ECO:0000259" key="11">
    <source>
        <dbReference type="PROSITE" id="PS50157"/>
    </source>
</evidence>
<feature type="compositionally biased region" description="Basic and acidic residues" evidence="10">
    <location>
        <begin position="123"/>
        <end position="141"/>
    </location>
</feature>
<dbReference type="InterPro" id="IPR050806">
    <property type="entry name" value="pacC/RIM101"/>
</dbReference>
<dbReference type="PANTHER" id="PTHR47257">
    <property type="entry name" value="PH-RESPONSE TRANSCRIPTION FACTOR PACC/RIM101"/>
    <property type="match status" value="1"/>
</dbReference>
<dbReference type="Proteomes" id="UP000077266">
    <property type="component" value="Unassembled WGS sequence"/>
</dbReference>
<comment type="similarity">
    <text evidence="8">Belongs to the pacC/RIM101 family.</text>
</comment>
<feature type="compositionally biased region" description="Polar residues" evidence="10">
    <location>
        <begin position="142"/>
        <end position="156"/>
    </location>
</feature>
<evidence type="ECO:0000256" key="7">
    <source>
        <dbReference type="ARBA" id="ARBA00023242"/>
    </source>
</evidence>
<sequence length="282" mass="30941">MEPDAVSKSESEIICKWKECEVLCASDEALFDHLMRIHGVRKEGSGSGATATRLHCKWRGCTVNPRFQKGTNSIIAEHLLTHTNYLPYSCSLCSRAFHRERDLSVHHKRSHSGKSRRAATSKDTPEASVDRDKALVLDRRSSPQPASQTSSVSGPGSTARAPSASEDRQIVSIDFSRKRTTRENQNEIRRALKKPRTDGTRASGSEVAVVSSPQAQALDMFLDDLPEHSNQIGSLLIVEAYKSATASLPPQTRELGARAIIEGYKTATASMLELEAGLLENE</sequence>
<keyword evidence="13" id="KW-1185">Reference proteome</keyword>
<evidence type="ECO:0000256" key="8">
    <source>
        <dbReference type="ARBA" id="ARBA00038089"/>
    </source>
</evidence>
<dbReference type="OrthoDB" id="6077919at2759"/>
<dbReference type="SUPFAM" id="SSF57667">
    <property type="entry name" value="beta-beta-alpha zinc fingers"/>
    <property type="match status" value="1"/>
</dbReference>
<keyword evidence="2" id="KW-0678">Repressor</keyword>
<accession>A0A165HS74</accession>
<feature type="domain" description="C2H2-type" evidence="11">
    <location>
        <begin position="88"/>
        <end position="116"/>
    </location>
</feature>
<dbReference type="PROSITE" id="PS50157">
    <property type="entry name" value="ZINC_FINGER_C2H2_2"/>
    <property type="match status" value="1"/>
</dbReference>
<keyword evidence="4" id="KW-0677">Repeat</keyword>
<keyword evidence="3" id="KW-0479">Metal-binding</keyword>
<dbReference type="GO" id="GO:0005634">
    <property type="term" value="C:nucleus"/>
    <property type="evidence" value="ECO:0007669"/>
    <property type="project" value="UniProtKB-SubCell"/>
</dbReference>
<evidence type="ECO:0000256" key="4">
    <source>
        <dbReference type="ARBA" id="ARBA00022737"/>
    </source>
</evidence>
<name>A0A165HS74_EXIGL</name>
<evidence type="ECO:0000256" key="9">
    <source>
        <dbReference type="PROSITE-ProRule" id="PRU00042"/>
    </source>
</evidence>
<feature type="compositionally biased region" description="Basic and acidic residues" evidence="10">
    <location>
        <begin position="165"/>
        <end position="186"/>
    </location>
</feature>
<evidence type="ECO:0000256" key="6">
    <source>
        <dbReference type="ARBA" id="ARBA00022833"/>
    </source>
</evidence>
<dbReference type="STRING" id="1314781.A0A165HS74"/>
<comment type="subcellular location">
    <subcellularLocation>
        <location evidence="1">Nucleus</location>
    </subcellularLocation>
</comment>
<dbReference type="SMART" id="SM00355">
    <property type="entry name" value="ZnF_C2H2"/>
    <property type="match status" value="3"/>
</dbReference>
<dbReference type="GO" id="GO:0008270">
    <property type="term" value="F:zinc ion binding"/>
    <property type="evidence" value="ECO:0007669"/>
    <property type="project" value="UniProtKB-KW"/>
</dbReference>
<evidence type="ECO:0000256" key="5">
    <source>
        <dbReference type="ARBA" id="ARBA00022771"/>
    </source>
</evidence>
<feature type="compositionally biased region" description="Basic residues" evidence="10">
    <location>
        <begin position="106"/>
        <end position="119"/>
    </location>
</feature>
<dbReference type="InterPro" id="IPR013087">
    <property type="entry name" value="Znf_C2H2_type"/>
</dbReference>
<evidence type="ECO:0000313" key="13">
    <source>
        <dbReference type="Proteomes" id="UP000077266"/>
    </source>
</evidence>
<keyword evidence="6" id="KW-0862">Zinc</keyword>
<dbReference type="EMBL" id="KV426009">
    <property type="protein sequence ID" value="KZV92388.1"/>
    <property type="molecule type" value="Genomic_DNA"/>
</dbReference>
<keyword evidence="5 9" id="KW-0863">Zinc-finger</keyword>
<evidence type="ECO:0000313" key="12">
    <source>
        <dbReference type="EMBL" id="KZV92388.1"/>
    </source>
</evidence>
<feature type="region of interest" description="Disordered" evidence="10">
    <location>
        <begin position="104"/>
        <end position="186"/>
    </location>
</feature>
<dbReference type="PROSITE" id="PS00028">
    <property type="entry name" value="ZINC_FINGER_C2H2_1"/>
    <property type="match status" value="1"/>
</dbReference>